<proteinExistence type="predicted"/>
<evidence type="ECO:0000259" key="1">
    <source>
        <dbReference type="Pfam" id="PF25036"/>
    </source>
</evidence>
<dbReference type="GO" id="GO:0006623">
    <property type="term" value="P:protein targeting to vacuole"/>
    <property type="evidence" value="ECO:0007669"/>
    <property type="project" value="TreeGrafter"/>
</dbReference>
<dbReference type="Pfam" id="PF25036">
    <property type="entry name" value="VPS13_VAB"/>
    <property type="match status" value="1"/>
</dbReference>
<dbReference type="PaxDb" id="8022-A0A060XGP7"/>
<evidence type="ECO:0000313" key="3">
    <source>
        <dbReference type="Proteomes" id="UP000193380"/>
    </source>
</evidence>
<dbReference type="EMBL" id="FR905351">
    <property type="protein sequence ID" value="CDQ78631.1"/>
    <property type="molecule type" value="Genomic_DNA"/>
</dbReference>
<dbReference type="PANTHER" id="PTHR16166:SF22">
    <property type="entry name" value="INTERMEMBRANE LIPID TRANSFER PROTEIN VPS13A"/>
    <property type="match status" value="1"/>
</dbReference>
<dbReference type="InterPro" id="IPR026847">
    <property type="entry name" value="VPS13"/>
</dbReference>
<feature type="domain" description="Vacuolar protein sorting-associated protein 13 VPS13 adaptor binding" evidence="1">
    <location>
        <begin position="2"/>
        <end position="505"/>
    </location>
</feature>
<accession>A0A060XGP7</accession>
<dbReference type="InterPro" id="IPR009543">
    <property type="entry name" value="VPS13_VAB"/>
</dbReference>
<dbReference type="PANTHER" id="PTHR16166">
    <property type="entry name" value="VACUOLAR PROTEIN SORTING-ASSOCIATED PROTEIN VPS13"/>
    <property type="match status" value="1"/>
</dbReference>
<evidence type="ECO:0000313" key="2">
    <source>
        <dbReference type="EMBL" id="CDQ78631.1"/>
    </source>
</evidence>
<dbReference type="GO" id="GO:0006914">
    <property type="term" value="P:autophagy"/>
    <property type="evidence" value="ECO:0007669"/>
    <property type="project" value="TreeGrafter"/>
</dbReference>
<reference evidence="2" key="1">
    <citation type="journal article" date="2014" name="Nat. Commun.">
        <title>The rainbow trout genome provides novel insights into evolution after whole-genome duplication in vertebrates.</title>
        <authorList>
            <person name="Berthelot C."/>
            <person name="Brunet F."/>
            <person name="Chalopin D."/>
            <person name="Juanchich A."/>
            <person name="Bernard M."/>
            <person name="Noel B."/>
            <person name="Bento P."/>
            <person name="Da Silva C."/>
            <person name="Labadie K."/>
            <person name="Alberti A."/>
            <person name="Aury J.M."/>
            <person name="Louis A."/>
            <person name="Dehais P."/>
            <person name="Bardou P."/>
            <person name="Montfort J."/>
            <person name="Klopp C."/>
            <person name="Cabau C."/>
            <person name="Gaspin C."/>
            <person name="Thorgaard G.H."/>
            <person name="Boussaha M."/>
            <person name="Quillet E."/>
            <person name="Guyomard R."/>
            <person name="Galiana D."/>
            <person name="Bobe J."/>
            <person name="Volff J.N."/>
            <person name="Genet C."/>
            <person name="Wincker P."/>
            <person name="Jaillon O."/>
            <person name="Roest Crollius H."/>
            <person name="Guiguen Y."/>
        </authorList>
    </citation>
    <scope>NUCLEOTIDE SEQUENCE [LARGE SCALE GENOMIC DNA]</scope>
</reference>
<dbReference type="Proteomes" id="UP000193380">
    <property type="component" value="Unassembled WGS sequence"/>
</dbReference>
<reference evidence="2" key="2">
    <citation type="submission" date="2014-03" db="EMBL/GenBank/DDBJ databases">
        <authorList>
            <person name="Genoscope - CEA"/>
        </authorList>
    </citation>
    <scope>NUCLEOTIDE SEQUENCE</scope>
</reference>
<dbReference type="AlphaFoldDB" id="A0A060XGP7"/>
<gene>
    <name evidence="2" type="ORF">GSONMT00040445001</name>
</gene>
<name>A0A060XGP7_ONCMY</name>
<protein>
    <recommendedName>
        <fullName evidence="1">Vacuolar protein sorting-associated protein 13 VPS13 adaptor binding domain-containing protein</fullName>
    </recommendedName>
</protein>
<organism evidence="2 3">
    <name type="scientific">Oncorhynchus mykiss</name>
    <name type="common">Rainbow trout</name>
    <name type="synonym">Salmo gairdneri</name>
    <dbReference type="NCBI Taxonomy" id="8022"/>
    <lineage>
        <taxon>Eukaryota</taxon>
        <taxon>Metazoa</taxon>
        <taxon>Chordata</taxon>
        <taxon>Craniata</taxon>
        <taxon>Vertebrata</taxon>
        <taxon>Euteleostomi</taxon>
        <taxon>Actinopterygii</taxon>
        <taxon>Neopterygii</taxon>
        <taxon>Teleostei</taxon>
        <taxon>Protacanthopterygii</taxon>
        <taxon>Salmoniformes</taxon>
        <taxon>Salmonidae</taxon>
        <taxon>Salmoninae</taxon>
        <taxon>Oncorhynchus</taxon>
    </lineage>
</organism>
<dbReference type="STRING" id="8022.A0A060XGP7"/>
<dbReference type="GO" id="GO:0045053">
    <property type="term" value="P:protein retention in Golgi apparatus"/>
    <property type="evidence" value="ECO:0007669"/>
    <property type="project" value="TreeGrafter"/>
</dbReference>
<sequence length="526" mass="59885">MSPLQIINHFSIPFRVMEGSMCLGMSLPTEEFCVPLDSYRSKLSLQPVTEGDNQYDSSEGFSYESVSQQPGARVQQTCHRHGNSASVLMVNIVPLKDTVTSQHTGVAGEHFDEPYILHLWPSVLLRNLLPYPITYRLQDSEEPTPITLMDGHSAELHTAVMDLSSLELHLLNYLGQDWKAHYGLRGDQDEITFIVFHSLRDEEEEVRLGEGGERKRAELDIAVHVKYDAGLTEVAIHSPYWMVNKTGRLLQYKADDIHRKHAMDYDMPLLFSFKPRNFLHNNKVRLMISDSELSDDFSLDTVGSYGEVKCKGRLKDYLIGVKIDPSSFSLTRIVSFVPYYLLVNRTKHVIWVGEEGQDHWTKAKPHQAAIPFWPEKDSKKLKIKVEGCQSTPQTMDFTKPENCLLLHLDNTLGGVIVDVNLSDHSIIIRFSDYHDGAAPFLIINHTLEQTLEFYQRLRRDSSKCLADELLELSFSLEETQRSSQKEKDKLSPGKAVYYTWAEPTGSRSLAWQCGSYSGELKSEEVP</sequence>